<dbReference type="Proteomes" id="UP000306274">
    <property type="component" value="Unassembled WGS sequence"/>
</dbReference>
<feature type="compositionally biased region" description="Basic and acidic residues" evidence="2">
    <location>
        <begin position="1"/>
        <end position="13"/>
    </location>
</feature>
<evidence type="ECO:0000256" key="1">
    <source>
        <dbReference type="ARBA" id="ARBA00022801"/>
    </source>
</evidence>
<dbReference type="InterPro" id="IPR009097">
    <property type="entry name" value="Cyclic_Pdiesterase"/>
</dbReference>
<dbReference type="InterPro" id="IPR014051">
    <property type="entry name" value="Phosphoesterase_HXTX"/>
</dbReference>
<keyword evidence="1" id="KW-0378">Hydrolase</keyword>
<dbReference type="PANTHER" id="PTHR35561:SF1">
    <property type="entry name" value="RNA 2',3'-CYCLIC PHOSPHODIESTERASE"/>
    <property type="match status" value="1"/>
</dbReference>
<sequence length="131" mass="14539">MDRDPGRQRDRAPGRQPGCQPGPPPTRPRRPAQRLFAAILPPPSAVAELRAAVAPLRTLSGARDLRWTRPEDWHVTLAFYGEVPDEDVRPELEARLGRAAHRTEPIRLRVHGAGHFGGRALWAGAKCPARR</sequence>
<protein>
    <recommendedName>
        <fullName evidence="3">Phosphoesterase HXTX domain-containing protein</fullName>
    </recommendedName>
</protein>
<dbReference type="Gene3D" id="3.90.1140.10">
    <property type="entry name" value="Cyclic phosphodiesterase"/>
    <property type="match status" value="1"/>
</dbReference>
<feature type="domain" description="Phosphoesterase HXTX" evidence="3">
    <location>
        <begin position="41"/>
        <end position="118"/>
    </location>
</feature>
<dbReference type="Pfam" id="PF02834">
    <property type="entry name" value="LigT_PEase"/>
    <property type="match status" value="1"/>
</dbReference>
<dbReference type="InterPro" id="IPR004175">
    <property type="entry name" value="RNA_CPDase"/>
</dbReference>
<evidence type="ECO:0000313" key="4">
    <source>
        <dbReference type="EMBL" id="TGZ09055.1"/>
    </source>
</evidence>
<dbReference type="PANTHER" id="PTHR35561">
    <property type="entry name" value="RNA 2',3'-CYCLIC PHOSPHODIESTERASE"/>
    <property type="match status" value="1"/>
</dbReference>
<evidence type="ECO:0000313" key="5">
    <source>
        <dbReference type="Proteomes" id="UP000306274"/>
    </source>
</evidence>
<evidence type="ECO:0000259" key="3">
    <source>
        <dbReference type="Pfam" id="PF02834"/>
    </source>
</evidence>
<dbReference type="SUPFAM" id="SSF55144">
    <property type="entry name" value="LigT-like"/>
    <property type="match status" value="1"/>
</dbReference>
<name>A0ABY2PDE9_9ACTN</name>
<organism evidence="4 5">
    <name type="scientific">Streptomyces rhizosphaericola</name>
    <dbReference type="NCBI Taxonomy" id="2564098"/>
    <lineage>
        <taxon>Bacteria</taxon>
        <taxon>Bacillati</taxon>
        <taxon>Actinomycetota</taxon>
        <taxon>Actinomycetes</taxon>
        <taxon>Kitasatosporales</taxon>
        <taxon>Streptomycetaceae</taxon>
        <taxon>Streptomyces</taxon>
    </lineage>
</organism>
<feature type="non-terminal residue" evidence="4">
    <location>
        <position position="131"/>
    </location>
</feature>
<reference evidence="4 5" key="1">
    <citation type="submission" date="2019-04" db="EMBL/GenBank/DDBJ databases">
        <title>Streptomyces rhizosphaericola sp. nov., an actinobacterium isolated from the wheat rhizosphere.</title>
        <authorList>
            <person name="Vargas Hoyos H.A."/>
            <person name="Santos S.N."/>
            <person name="Genuario D.B."/>
            <person name="Melo I.S."/>
            <person name="Da Silva L.J."/>
            <person name="Da Silva F.S.P."/>
            <person name="Zucchi T.D."/>
        </authorList>
    </citation>
    <scope>NUCLEOTIDE SEQUENCE [LARGE SCALE GENOMIC DNA]</scope>
    <source>
        <strain evidence="4 5">1AS2c</strain>
    </source>
</reference>
<proteinExistence type="predicted"/>
<comment type="caution">
    <text evidence="4">The sequence shown here is derived from an EMBL/GenBank/DDBJ whole genome shotgun (WGS) entry which is preliminary data.</text>
</comment>
<dbReference type="EMBL" id="SRZK01000158">
    <property type="protein sequence ID" value="TGZ09055.1"/>
    <property type="molecule type" value="Genomic_DNA"/>
</dbReference>
<keyword evidence="5" id="KW-1185">Reference proteome</keyword>
<accession>A0ABY2PDE9</accession>
<gene>
    <name evidence="4" type="ORF">E5Z02_17350</name>
</gene>
<feature type="region of interest" description="Disordered" evidence="2">
    <location>
        <begin position="1"/>
        <end position="31"/>
    </location>
</feature>
<evidence type="ECO:0000256" key="2">
    <source>
        <dbReference type="SAM" id="MobiDB-lite"/>
    </source>
</evidence>